<organism evidence="2 3">
    <name type="scientific">Quillaja saponaria</name>
    <name type="common">Soap bark tree</name>
    <dbReference type="NCBI Taxonomy" id="32244"/>
    <lineage>
        <taxon>Eukaryota</taxon>
        <taxon>Viridiplantae</taxon>
        <taxon>Streptophyta</taxon>
        <taxon>Embryophyta</taxon>
        <taxon>Tracheophyta</taxon>
        <taxon>Spermatophyta</taxon>
        <taxon>Magnoliopsida</taxon>
        <taxon>eudicotyledons</taxon>
        <taxon>Gunneridae</taxon>
        <taxon>Pentapetalae</taxon>
        <taxon>rosids</taxon>
        <taxon>fabids</taxon>
        <taxon>Fabales</taxon>
        <taxon>Quillajaceae</taxon>
        <taxon>Quillaja</taxon>
    </lineage>
</organism>
<dbReference type="InterPro" id="IPR045040">
    <property type="entry name" value="PORR_fam"/>
</dbReference>
<dbReference type="PANTHER" id="PTHR31476">
    <property type="entry name" value="PROTEIN WHAT'S THIS FACTOR 1 HOMOLOG, CHLOROPLASTIC"/>
    <property type="match status" value="1"/>
</dbReference>
<name>A0AAD7LHU8_QUISA</name>
<protein>
    <submittedName>
        <fullName evidence="2">Protein ROOT PRIMORDIUM DEFECTIVE 1</fullName>
    </submittedName>
</protein>
<sequence>MLRWLFTRGHGFLHGCHKGYSYQQKCSLVNIKLKWVKDRTLDAVVTGDRDLKAASILVSIIYSSPKCCPPIYHLSRHRGQLGLPHDLKLSSFIRRYPTVFHESHVLDSGGTRVPCFSLTCEALVLFQEELYVLQQNQLDVRNRLCKLLMLTRDTTLPLQTIDQLKWDMGLPYDYHHSFVSDHPDIFSLVHLPDGRVGLKLLYWDDTLAVSQLQKNAPLQQREEDITKGSLSFPIGFTRGFGLKRKCMEWLKEWQRLPYTSPYSDPSHLDPRTDVSEKRIVGVFHELLHLTVQKKTDRKNVSNLRKPLALPQKFTKVFERHPGIFYISKKCDTQTVVLREAYNGQQLMQTHPLVEVREKFGSLLNKGLLDRSRGLYKNCAGTVSAENVSVKVNNYEITDRHTHEEESDCKMFSEYESDEPINGLC</sequence>
<comment type="caution">
    <text evidence="2">The sequence shown here is derived from an EMBL/GenBank/DDBJ whole genome shotgun (WGS) entry which is preliminary data.</text>
</comment>
<dbReference type="InterPro" id="IPR021099">
    <property type="entry name" value="PORR_domain"/>
</dbReference>
<dbReference type="GO" id="GO:0003723">
    <property type="term" value="F:RNA binding"/>
    <property type="evidence" value="ECO:0007669"/>
    <property type="project" value="InterPro"/>
</dbReference>
<dbReference type="EMBL" id="JARAOO010000009">
    <property type="protein sequence ID" value="KAJ7957371.1"/>
    <property type="molecule type" value="Genomic_DNA"/>
</dbReference>
<gene>
    <name evidence="2" type="ORF">O6P43_023685</name>
</gene>
<evidence type="ECO:0000259" key="1">
    <source>
        <dbReference type="Pfam" id="PF11955"/>
    </source>
</evidence>
<keyword evidence="3" id="KW-1185">Reference proteome</keyword>
<dbReference type="AlphaFoldDB" id="A0AAD7LHU8"/>
<dbReference type="KEGG" id="qsa:O6P43_023685"/>
<feature type="domain" description="PORR" evidence="1">
    <location>
        <begin position="36"/>
        <end position="366"/>
    </location>
</feature>
<proteinExistence type="predicted"/>
<dbReference type="Pfam" id="PF11955">
    <property type="entry name" value="PORR"/>
    <property type="match status" value="1"/>
</dbReference>
<evidence type="ECO:0000313" key="3">
    <source>
        <dbReference type="Proteomes" id="UP001163823"/>
    </source>
</evidence>
<evidence type="ECO:0000313" key="2">
    <source>
        <dbReference type="EMBL" id="KAJ7957370.1"/>
    </source>
</evidence>
<dbReference type="Proteomes" id="UP001163823">
    <property type="component" value="Chromosome 9"/>
</dbReference>
<dbReference type="PANTHER" id="PTHR31476:SF6">
    <property type="entry name" value="EMB|CAB68190.1"/>
    <property type="match status" value="1"/>
</dbReference>
<reference evidence="2" key="1">
    <citation type="journal article" date="2023" name="Science">
        <title>Elucidation of the pathway for biosynthesis of saponin adjuvants from the soapbark tree.</title>
        <authorList>
            <person name="Reed J."/>
            <person name="Orme A."/>
            <person name="El-Demerdash A."/>
            <person name="Owen C."/>
            <person name="Martin L.B.B."/>
            <person name="Misra R.C."/>
            <person name="Kikuchi S."/>
            <person name="Rejzek M."/>
            <person name="Martin A.C."/>
            <person name="Harkess A."/>
            <person name="Leebens-Mack J."/>
            <person name="Louveau T."/>
            <person name="Stephenson M.J."/>
            <person name="Osbourn A."/>
        </authorList>
    </citation>
    <scope>NUCLEOTIDE SEQUENCE</scope>
    <source>
        <strain evidence="2">S10</strain>
    </source>
</reference>
<accession>A0AAD7LHU8</accession>
<dbReference type="EMBL" id="JARAOO010000009">
    <property type="protein sequence ID" value="KAJ7957370.1"/>
    <property type="molecule type" value="Genomic_DNA"/>
</dbReference>